<dbReference type="GO" id="GO:0003677">
    <property type="term" value="F:DNA binding"/>
    <property type="evidence" value="ECO:0007669"/>
    <property type="project" value="UniProtKB-KW"/>
</dbReference>
<comment type="subcellular location">
    <subcellularLocation>
        <location evidence="1">Chromosome</location>
    </subcellularLocation>
</comment>
<name>A0A7L3LVR3_9CHAR</name>
<dbReference type="Pfam" id="PF16211">
    <property type="entry name" value="Histone_H2A_C"/>
    <property type="match status" value="1"/>
</dbReference>
<evidence type="ECO:0000256" key="1">
    <source>
        <dbReference type="ARBA" id="ARBA00004286"/>
    </source>
</evidence>
<dbReference type="OrthoDB" id="9421954at2759"/>
<dbReference type="PANTHER" id="PTHR23430">
    <property type="entry name" value="HISTONE H2A"/>
    <property type="match status" value="1"/>
</dbReference>
<dbReference type="GO" id="GO:0000786">
    <property type="term" value="C:nucleosome"/>
    <property type="evidence" value="ECO:0007669"/>
    <property type="project" value="UniProtKB-KW"/>
</dbReference>
<dbReference type="GO" id="GO:0030527">
    <property type="term" value="F:structural constituent of chromatin"/>
    <property type="evidence" value="ECO:0007669"/>
    <property type="project" value="InterPro"/>
</dbReference>
<dbReference type="AlphaFoldDB" id="A0A7L3LVR3"/>
<dbReference type="EMBL" id="VZTY01031856">
    <property type="protein sequence ID" value="NXU58377.1"/>
    <property type="molecule type" value="Genomic_DNA"/>
</dbReference>
<evidence type="ECO:0000313" key="8">
    <source>
        <dbReference type="Proteomes" id="UP000582182"/>
    </source>
</evidence>
<feature type="domain" description="Histone H2A C-terminal" evidence="6">
    <location>
        <begin position="71"/>
        <end position="89"/>
    </location>
</feature>
<dbReference type="Proteomes" id="UP000582182">
    <property type="component" value="Unassembled WGS sequence"/>
</dbReference>
<accession>A0A7L3LVR3</accession>
<organism evidence="7 8">
    <name type="scientific">Turnix velox</name>
    <name type="common">Little buttonquail</name>
    <dbReference type="NCBI Taxonomy" id="2529409"/>
    <lineage>
        <taxon>Eukaryota</taxon>
        <taxon>Metazoa</taxon>
        <taxon>Chordata</taxon>
        <taxon>Craniata</taxon>
        <taxon>Vertebrata</taxon>
        <taxon>Euteleostomi</taxon>
        <taxon>Archelosauria</taxon>
        <taxon>Archosauria</taxon>
        <taxon>Dinosauria</taxon>
        <taxon>Saurischia</taxon>
        <taxon>Theropoda</taxon>
        <taxon>Coelurosauria</taxon>
        <taxon>Aves</taxon>
        <taxon>Neognathae</taxon>
        <taxon>Neoaves</taxon>
        <taxon>Charadriiformes</taxon>
        <taxon>Turnicidae</taxon>
        <taxon>Turnix</taxon>
    </lineage>
</organism>
<keyword evidence="4" id="KW-0238">DNA-binding</keyword>
<keyword evidence="3" id="KW-0832">Ubl conjugation</keyword>
<keyword evidence="2" id="KW-0158">Chromosome</keyword>
<evidence type="ECO:0000313" key="7">
    <source>
        <dbReference type="EMBL" id="NXU58377.1"/>
    </source>
</evidence>
<gene>
    <name evidence="7" type="primary">H2a_1</name>
    <name evidence="7" type="ORF">TURVEL_R06803</name>
</gene>
<evidence type="ECO:0000256" key="3">
    <source>
        <dbReference type="ARBA" id="ARBA00022843"/>
    </source>
</evidence>
<dbReference type="InterPro" id="IPR009072">
    <property type="entry name" value="Histone-fold"/>
</dbReference>
<dbReference type="GO" id="GO:0046982">
    <property type="term" value="F:protein heterodimerization activity"/>
    <property type="evidence" value="ECO:0007669"/>
    <property type="project" value="InterPro"/>
</dbReference>
<evidence type="ECO:0000256" key="2">
    <source>
        <dbReference type="ARBA" id="ARBA00022454"/>
    </source>
</evidence>
<dbReference type="Gene3D" id="1.10.20.10">
    <property type="entry name" value="Histone, subunit A"/>
    <property type="match status" value="1"/>
</dbReference>
<proteinExistence type="predicted"/>
<dbReference type="CDD" id="cd00074">
    <property type="entry name" value="HFD_H2A"/>
    <property type="match status" value="1"/>
</dbReference>
<comment type="caution">
    <text evidence="7">The sequence shown here is derived from an EMBL/GenBank/DDBJ whole genome shotgun (WGS) entry which is preliminary data.</text>
</comment>
<sequence>RGGAESRARRKAAWRSFRPGLQFPVGRIHRLLRLGGFSEPVASVLEYLTTENLELMPITPQYFQLAIRNDEELDKLLGGVTMAQGGILPMSCPRCCPRRHQETLLGSP</sequence>
<evidence type="ECO:0000259" key="6">
    <source>
        <dbReference type="Pfam" id="PF16211"/>
    </source>
</evidence>
<reference evidence="7 8" key="1">
    <citation type="submission" date="2019-09" db="EMBL/GenBank/DDBJ databases">
        <title>Bird 10,000 Genomes (B10K) Project - Family phase.</title>
        <authorList>
            <person name="Zhang G."/>
        </authorList>
    </citation>
    <scope>NUCLEOTIDE SEQUENCE [LARGE SCALE GENOMIC DNA]</scope>
    <source>
        <strain evidence="7">B10K-DU-029-46</strain>
    </source>
</reference>
<dbReference type="SUPFAM" id="SSF47113">
    <property type="entry name" value="Histone-fold"/>
    <property type="match status" value="1"/>
</dbReference>
<keyword evidence="8" id="KW-1185">Reference proteome</keyword>
<dbReference type="InterPro" id="IPR032454">
    <property type="entry name" value="Histone_H2A_C"/>
</dbReference>
<evidence type="ECO:0000256" key="4">
    <source>
        <dbReference type="ARBA" id="ARBA00023125"/>
    </source>
</evidence>
<dbReference type="SMART" id="SM00414">
    <property type="entry name" value="H2A"/>
    <property type="match status" value="1"/>
</dbReference>
<evidence type="ECO:0000256" key="5">
    <source>
        <dbReference type="ARBA" id="ARBA00023269"/>
    </source>
</evidence>
<feature type="non-terminal residue" evidence="7">
    <location>
        <position position="1"/>
    </location>
</feature>
<keyword evidence="5" id="KW-0544">Nucleosome core</keyword>
<dbReference type="InterPro" id="IPR002119">
    <property type="entry name" value="Histone_H2A"/>
</dbReference>
<feature type="non-terminal residue" evidence="7">
    <location>
        <position position="108"/>
    </location>
</feature>
<protein>
    <submittedName>
        <fullName evidence="7">H2A protein</fullName>
    </submittedName>
</protein>